<keyword evidence="2" id="KW-1185">Reference proteome</keyword>
<name>A0ACC2I0I6_9PEZI</name>
<accession>A0ACC2I0I6</accession>
<sequence length="71" mass="7718">MQWKALALALLAERASGQAMPMLRFQCSQLVVERLDPLVNPGVVPSPHLHQIVGGNSFNASMDPKTHDLPS</sequence>
<reference evidence="1" key="1">
    <citation type="submission" date="2022-11" db="EMBL/GenBank/DDBJ databases">
        <title>Genome Sequence of Nemania bipapillata.</title>
        <authorList>
            <person name="Buettner E."/>
        </authorList>
    </citation>
    <scope>NUCLEOTIDE SEQUENCE</scope>
    <source>
        <strain evidence="1">CP14</strain>
    </source>
</reference>
<proteinExistence type="predicted"/>
<comment type="caution">
    <text evidence="1">The sequence shown here is derived from an EMBL/GenBank/DDBJ whole genome shotgun (WGS) entry which is preliminary data.</text>
</comment>
<dbReference type="EMBL" id="JAPESX010002275">
    <property type="protein sequence ID" value="KAJ8108509.1"/>
    <property type="molecule type" value="Genomic_DNA"/>
</dbReference>
<protein>
    <submittedName>
        <fullName evidence="1">Uncharacterized protein</fullName>
    </submittedName>
</protein>
<dbReference type="Proteomes" id="UP001153334">
    <property type="component" value="Unassembled WGS sequence"/>
</dbReference>
<evidence type="ECO:0000313" key="1">
    <source>
        <dbReference type="EMBL" id="KAJ8108509.1"/>
    </source>
</evidence>
<organism evidence="1 2">
    <name type="scientific">Nemania bipapillata</name>
    <dbReference type="NCBI Taxonomy" id="110536"/>
    <lineage>
        <taxon>Eukaryota</taxon>
        <taxon>Fungi</taxon>
        <taxon>Dikarya</taxon>
        <taxon>Ascomycota</taxon>
        <taxon>Pezizomycotina</taxon>
        <taxon>Sordariomycetes</taxon>
        <taxon>Xylariomycetidae</taxon>
        <taxon>Xylariales</taxon>
        <taxon>Xylariaceae</taxon>
        <taxon>Nemania</taxon>
    </lineage>
</organism>
<gene>
    <name evidence="1" type="ORF">ONZ43_g6404</name>
</gene>
<evidence type="ECO:0000313" key="2">
    <source>
        <dbReference type="Proteomes" id="UP001153334"/>
    </source>
</evidence>